<evidence type="ECO:0000313" key="3">
    <source>
        <dbReference type="Proteomes" id="UP001142175"/>
    </source>
</evidence>
<keyword evidence="2" id="KW-0255">Endonuclease</keyword>
<keyword evidence="2" id="KW-0540">Nuclease</keyword>
<protein>
    <submittedName>
        <fullName evidence="2">Very short patch repair endonuclease</fullName>
    </submittedName>
</protein>
<organism evidence="2 3">
    <name type="scientific">Aquiflexum gelatinilyticum</name>
    <dbReference type="NCBI Taxonomy" id="2961943"/>
    <lineage>
        <taxon>Bacteria</taxon>
        <taxon>Pseudomonadati</taxon>
        <taxon>Bacteroidota</taxon>
        <taxon>Cytophagia</taxon>
        <taxon>Cytophagales</taxon>
        <taxon>Cyclobacteriaceae</taxon>
        <taxon>Aquiflexum</taxon>
    </lineage>
</organism>
<keyword evidence="3" id="KW-1185">Reference proteome</keyword>
<dbReference type="EMBL" id="JANSUY010000021">
    <property type="protein sequence ID" value="MCR9016970.1"/>
    <property type="molecule type" value="Genomic_DNA"/>
</dbReference>
<dbReference type="GO" id="GO:0004519">
    <property type="term" value="F:endonuclease activity"/>
    <property type="evidence" value="ECO:0007669"/>
    <property type="project" value="UniProtKB-KW"/>
</dbReference>
<comment type="caution">
    <text evidence="2">The sequence shown here is derived from an EMBL/GenBank/DDBJ whole genome shotgun (WGS) entry which is preliminary data.</text>
</comment>
<keyword evidence="2" id="KW-0378">Hydrolase</keyword>
<dbReference type="Proteomes" id="UP001142175">
    <property type="component" value="Unassembled WGS sequence"/>
</dbReference>
<dbReference type="RefSeq" id="WP_258424815.1">
    <property type="nucleotide sequence ID" value="NZ_JANSUY010000021.1"/>
</dbReference>
<dbReference type="Gene3D" id="3.40.960.10">
    <property type="entry name" value="VSR Endonuclease"/>
    <property type="match status" value="1"/>
</dbReference>
<dbReference type="AlphaFoldDB" id="A0A9X2T3Z1"/>
<dbReference type="SUPFAM" id="SSF52980">
    <property type="entry name" value="Restriction endonuclease-like"/>
    <property type="match status" value="1"/>
</dbReference>
<evidence type="ECO:0000259" key="1">
    <source>
        <dbReference type="Pfam" id="PF04480"/>
    </source>
</evidence>
<feature type="domain" description="DUF559" evidence="1">
    <location>
        <begin position="2"/>
        <end position="41"/>
    </location>
</feature>
<sequence length="43" mass="5101">MQRDAEINHFYRSGGWAVLRFWDFEVKNELGTCVKKVVDVLSR</sequence>
<accession>A0A9X2T3Z1</accession>
<gene>
    <name evidence="2" type="ORF">NU887_18195</name>
</gene>
<dbReference type="InterPro" id="IPR011335">
    <property type="entry name" value="Restrct_endonuc-II-like"/>
</dbReference>
<dbReference type="Pfam" id="PF04480">
    <property type="entry name" value="DUF559"/>
    <property type="match status" value="1"/>
</dbReference>
<name>A0A9X2T3Z1_9BACT</name>
<reference evidence="2" key="1">
    <citation type="submission" date="2022-08" db="EMBL/GenBank/DDBJ databases">
        <authorList>
            <person name="Zhang D."/>
        </authorList>
    </citation>
    <scope>NUCLEOTIDE SEQUENCE</scope>
    <source>
        <strain evidence="2">XJ19-11</strain>
    </source>
</reference>
<dbReference type="InterPro" id="IPR007569">
    <property type="entry name" value="DUF559"/>
</dbReference>
<proteinExistence type="predicted"/>
<evidence type="ECO:0000313" key="2">
    <source>
        <dbReference type="EMBL" id="MCR9016970.1"/>
    </source>
</evidence>